<feature type="region of interest" description="Disordered" evidence="19">
    <location>
        <begin position="1"/>
        <end position="33"/>
    </location>
</feature>
<evidence type="ECO:0000256" key="9">
    <source>
        <dbReference type="ARBA" id="ARBA00022490"/>
    </source>
</evidence>
<dbReference type="NCBIfam" id="TIGR00538">
    <property type="entry name" value="hemN"/>
    <property type="match status" value="1"/>
</dbReference>
<dbReference type="InterPro" id="IPR010723">
    <property type="entry name" value="HemN_C"/>
</dbReference>
<organism evidence="21 22">
    <name type="scientific">Ralstonia solanacearum (strain UW551)</name>
    <dbReference type="NCBI Taxonomy" id="342110"/>
    <lineage>
        <taxon>Bacteria</taxon>
        <taxon>Pseudomonadati</taxon>
        <taxon>Pseudomonadota</taxon>
        <taxon>Betaproteobacteria</taxon>
        <taxon>Burkholderiales</taxon>
        <taxon>Burkholderiaceae</taxon>
        <taxon>Ralstonia</taxon>
        <taxon>Ralstonia solanacearum species complex</taxon>
    </lineage>
</organism>
<evidence type="ECO:0000256" key="18">
    <source>
        <dbReference type="ARBA" id="ARBA00048321"/>
    </source>
</evidence>
<comment type="pathway">
    <text evidence="3">Porphyrin-containing compound metabolism; protoporphyrin-IX biosynthesis; protoporphyrinogen-IX from coproporphyrinogen-III (AdoMet route): step 1/1.</text>
</comment>
<dbReference type="EMBL" id="AAKL01000020">
    <property type="protein sequence ID" value="EAP73010.1"/>
    <property type="molecule type" value="Genomic_DNA"/>
</dbReference>
<dbReference type="SFLD" id="SFLDG01065">
    <property type="entry name" value="anaerobic_coproporphyrinogen-I"/>
    <property type="match status" value="1"/>
</dbReference>
<dbReference type="Pfam" id="PF04055">
    <property type="entry name" value="Radical_SAM"/>
    <property type="match status" value="1"/>
</dbReference>
<dbReference type="FunFam" id="3.80.30.20:FF:000012">
    <property type="entry name" value="Coproporphyrinogen-III oxidase"/>
    <property type="match status" value="1"/>
</dbReference>
<dbReference type="GO" id="GO:0046872">
    <property type="term" value="F:metal ion binding"/>
    <property type="evidence" value="ECO:0007669"/>
    <property type="project" value="UniProtKB-KW"/>
</dbReference>
<evidence type="ECO:0000256" key="7">
    <source>
        <dbReference type="ARBA" id="ARBA00020156"/>
    </source>
</evidence>
<dbReference type="GO" id="GO:0006782">
    <property type="term" value="P:protoporphyrinogen IX biosynthetic process"/>
    <property type="evidence" value="ECO:0007669"/>
    <property type="project" value="TreeGrafter"/>
</dbReference>
<evidence type="ECO:0000256" key="14">
    <source>
        <dbReference type="ARBA" id="ARBA00023014"/>
    </source>
</evidence>
<evidence type="ECO:0000256" key="2">
    <source>
        <dbReference type="ARBA" id="ARBA00004496"/>
    </source>
</evidence>
<dbReference type="InterPro" id="IPR023404">
    <property type="entry name" value="rSAM_horseshoe"/>
</dbReference>
<comment type="subunit">
    <text evidence="5">Monomer.</text>
</comment>
<dbReference type="GO" id="GO:0051989">
    <property type="term" value="F:coproporphyrinogen dehydrogenase activity"/>
    <property type="evidence" value="ECO:0007669"/>
    <property type="project" value="UniProtKB-EC"/>
</dbReference>
<dbReference type="CDD" id="cd01335">
    <property type="entry name" value="Radical_SAM"/>
    <property type="match status" value="1"/>
</dbReference>
<dbReference type="InterPro" id="IPR034505">
    <property type="entry name" value="Coproporphyrinogen-III_oxidase"/>
</dbReference>
<evidence type="ECO:0000256" key="13">
    <source>
        <dbReference type="ARBA" id="ARBA00023004"/>
    </source>
</evidence>
<proteinExistence type="inferred from homology"/>
<protein>
    <recommendedName>
        <fullName evidence="7">Oxygen-independent coproporphyrinogen III oxidase</fullName>
        <ecNumber evidence="6">1.3.98.3</ecNumber>
    </recommendedName>
    <alternativeName>
        <fullName evidence="17">Coproporphyrinogen III dehydrogenase</fullName>
    </alternativeName>
</protein>
<evidence type="ECO:0000256" key="17">
    <source>
        <dbReference type="ARBA" id="ARBA00030263"/>
    </source>
</evidence>
<keyword evidence="14" id="KW-0411">Iron-sulfur</keyword>
<evidence type="ECO:0000256" key="15">
    <source>
        <dbReference type="ARBA" id="ARBA00023244"/>
    </source>
</evidence>
<dbReference type="Pfam" id="PF06969">
    <property type="entry name" value="HemN_C"/>
    <property type="match status" value="1"/>
</dbReference>
<dbReference type="Proteomes" id="UP000005933">
    <property type="component" value="Unassembled WGS sequence"/>
</dbReference>
<comment type="cofactor">
    <cofactor evidence="1">
        <name>[4Fe-4S] cluster</name>
        <dbReference type="ChEBI" id="CHEBI:49883"/>
    </cofactor>
</comment>
<keyword evidence="8" id="KW-0004">4Fe-4S</keyword>
<comment type="catalytic activity">
    <reaction evidence="18">
        <text>coproporphyrinogen III + 2 S-adenosyl-L-methionine = protoporphyrinogen IX + 2 5'-deoxyadenosine + 2 L-methionine + 2 CO2</text>
        <dbReference type="Rhea" id="RHEA:15425"/>
        <dbReference type="ChEBI" id="CHEBI:16526"/>
        <dbReference type="ChEBI" id="CHEBI:17319"/>
        <dbReference type="ChEBI" id="CHEBI:57307"/>
        <dbReference type="ChEBI" id="CHEBI:57309"/>
        <dbReference type="ChEBI" id="CHEBI:57844"/>
        <dbReference type="ChEBI" id="CHEBI:59789"/>
        <dbReference type="EC" id="1.3.98.3"/>
    </reaction>
</comment>
<dbReference type="InterPro" id="IPR004558">
    <property type="entry name" value="Coprogen_oxidase_HemN"/>
</dbReference>
<evidence type="ECO:0000256" key="6">
    <source>
        <dbReference type="ARBA" id="ARBA00011912"/>
    </source>
</evidence>
<gene>
    <name evidence="21" type="ORF">RRSL_02794</name>
</gene>
<reference evidence="21 22" key="1">
    <citation type="journal article" date="2006" name="Mol. Plant Microbe Interact.">
        <title>Identification of open reading frames unique to a select agent: Ralstonia solanacearum race 3 biovar 2.</title>
        <authorList>
            <person name="Gabriel D.W."/>
            <person name="Allen C."/>
            <person name="Schell M."/>
            <person name="Denny T.P."/>
            <person name="Greenberg J.T."/>
            <person name="Duan Y.P."/>
            <person name="Flores-Cruz Z."/>
            <person name="Huang Q."/>
            <person name="Clifford J.M."/>
            <person name="Presting G."/>
            <person name="Gonzalez E.T."/>
            <person name="Reddy J."/>
            <person name="Elphinstone J."/>
            <person name="Swanson J."/>
            <person name="Yao J."/>
            <person name="Mulholland V."/>
            <person name="Liu L."/>
            <person name="Farmerie W."/>
            <person name="Patnaikuni M."/>
            <person name="Balogh B."/>
            <person name="Norman D."/>
            <person name="Alvarez A."/>
            <person name="Castillo J.A."/>
            <person name="Jones J."/>
            <person name="Saddler G."/>
            <person name="Walunas T."/>
            <person name="Zhukov A."/>
            <person name="Mikhailova N."/>
        </authorList>
    </citation>
    <scope>NUCLEOTIDE SEQUENCE [LARGE SCALE GENOMIC DNA]</scope>
    <source>
        <strain evidence="21 22">UW551</strain>
    </source>
</reference>
<comment type="subcellular location">
    <subcellularLocation>
        <location evidence="2">Cytoplasm</location>
    </subcellularLocation>
</comment>
<evidence type="ECO:0000256" key="11">
    <source>
        <dbReference type="ARBA" id="ARBA00022723"/>
    </source>
</evidence>
<dbReference type="PANTHER" id="PTHR13932">
    <property type="entry name" value="COPROPORPHYRINIGEN III OXIDASE"/>
    <property type="match status" value="1"/>
</dbReference>
<evidence type="ECO:0000313" key="22">
    <source>
        <dbReference type="Proteomes" id="UP000005933"/>
    </source>
</evidence>
<dbReference type="InterPro" id="IPR058240">
    <property type="entry name" value="rSAM_sf"/>
</dbReference>
<evidence type="ECO:0000256" key="1">
    <source>
        <dbReference type="ARBA" id="ARBA00001966"/>
    </source>
</evidence>
<evidence type="ECO:0000256" key="19">
    <source>
        <dbReference type="SAM" id="MobiDB-lite"/>
    </source>
</evidence>
<keyword evidence="15" id="KW-0627">Porphyrin biosynthesis</keyword>
<dbReference type="InterPro" id="IPR006638">
    <property type="entry name" value="Elp3/MiaA/NifB-like_rSAM"/>
</dbReference>
<evidence type="ECO:0000256" key="12">
    <source>
        <dbReference type="ARBA" id="ARBA00023002"/>
    </source>
</evidence>
<dbReference type="GO" id="GO:0005737">
    <property type="term" value="C:cytoplasm"/>
    <property type="evidence" value="ECO:0007669"/>
    <property type="project" value="UniProtKB-SubCell"/>
</dbReference>
<keyword evidence="10" id="KW-0949">S-adenosyl-L-methionine</keyword>
<evidence type="ECO:0000256" key="8">
    <source>
        <dbReference type="ARBA" id="ARBA00022485"/>
    </source>
</evidence>
<evidence type="ECO:0000313" key="21">
    <source>
        <dbReference type="EMBL" id="EAP73010.1"/>
    </source>
</evidence>
<accession>A0AB33VG28</accession>
<evidence type="ECO:0000256" key="10">
    <source>
        <dbReference type="ARBA" id="ARBA00022691"/>
    </source>
</evidence>
<comment type="caution">
    <text evidence="21">The sequence shown here is derived from an EMBL/GenBank/DDBJ whole genome shotgun (WGS) entry which is preliminary data.</text>
</comment>
<dbReference type="EC" id="1.3.98.3" evidence="6"/>
<evidence type="ECO:0000256" key="5">
    <source>
        <dbReference type="ARBA" id="ARBA00011245"/>
    </source>
</evidence>
<dbReference type="PROSITE" id="PS51918">
    <property type="entry name" value="RADICAL_SAM"/>
    <property type="match status" value="1"/>
</dbReference>
<dbReference type="InterPro" id="IPR007197">
    <property type="entry name" value="rSAM"/>
</dbReference>
<sequence>MQGSASPTAHRPTLTHVNAAHGPRTYDQPSPSHLTPMFPFAQPAADAAAANDAPFRWSAPQVRALAQRFDTHGPRYTSYPTADRFHTGFGTDAYLDALHRRAAIAPALHAPLSLYVHLPFCANLCYYCGCNKVVTKDHTRSARYIRALAREMAMIARHIGPLRQATQLHWGGGTPTFLSHDEMRDVMAATRKHFALTSDAEISVELDPRHAGDDTLAVLADLGFNRASLGIQDFDADVQHAIHRVQSVEQTRHVVDSARRLGFQSISFDLIYGLPHQHIDTFNATLDRVLEMAPDRLSVYSYAHLPHLFKPQRRIDVLALPSADEKLDLLAMTVERLVAAGYVYIGMDHFARPDDALAIAQREGRLQRNFQGYSTHADCDLLAFGMSAISRVGDVYAQNEKELDAYYARIDAGRLPVLRGLTLTPDDHVRRALIGELMCGFELDMCAFGARHGLNFRQTFTGELAALAPLEDAGLVKVGDERIVITPQGRLLVRRIAMVFDAHLHAVQEGQGQPIAIVPRYSKVV</sequence>
<comment type="function">
    <text evidence="16">Involved in the heme biosynthesis. Catalyzes the anaerobic oxidative decarboxylation of propionate groups of rings A and B of coproporphyrinogen III to yield the vinyl groups in protoporphyrinogen IX.</text>
</comment>
<evidence type="ECO:0000256" key="16">
    <source>
        <dbReference type="ARBA" id="ARBA00024295"/>
    </source>
</evidence>
<dbReference type="FunFam" id="1.10.10.920:FF:000001">
    <property type="entry name" value="Coproporphyrinogen-III oxidase"/>
    <property type="match status" value="1"/>
</dbReference>
<keyword evidence="11" id="KW-0479">Metal-binding</keyword>
<dbReference type="PANTHER" id="PTHR13932:SF6">
    <property type="entry name" value="OXYGEN-INDEPENDENT COPROPORPHYRINOGEN III OXIDASE"/>
    <property type="match status" value="1"/>
</dbReference>
<comment type="similarity">
    <text evidence="4">Belongs to the anaerobic coproporphyrinogen-III oxidase family.</text>
</comment>
<evidence type="ECO:0000256" key="4">
    <source>
        <dbReference type="ARBA" id="ARBA00005493"/>
    </source>
</evidence>
<dbReference type="SMART" id="SM00729">
    <property type="entry name" value="Elp3"/>
    <property type="match status" value="1"/>
</dbReference>
<dbReference type="AlphaFoldDB" id="A0AB33VG28"/>
<dbReference type="SFLD" id="SFLDS00029">
    <property type="entry name" value="Radical_SAM"/>
    <property type="match status" value="1"/>
</dbReference>
<dbReference type="Gene3D" id="3.80.30.20">
    <property type="entry name" value="tm_1862 like domain"/>
    <property type="match status" value="1"/>
</dbReference>
<name>A0AB33VG28_RALSU</name>
<keyword evidence="13" id="KW-0408">Iron</keyword>
<dbReference type="GO" id="GO:0051539">
    <property type="term" value="F:4 iron, 4 sulfur cluster binding"/>
    <property type="evidence" value="ECO:0007669"/>
    <property type="project" value="UniProtKB-KW"/>
</dbReference>
<feature type="domain" description="Radical SAM core" evidence="20">
    <location>
        <begin position="106"/>
        <end position="340"/>
    </location>
</feature>
<dbReference type="GO" id="GO:0004109">
    <property type="term" value="F:coproporphyrinogen oxidase activity"/>
    <property type="evidence" value="ECO:0007669"/>
    <property type="project" value="InterPro"/>
</dbReference>
<dbReference type="SUPFAM" id="SSF102114">
    <property type="entry name" value="Radical SAM enzymes"/>
    <property type="match status" value="1"/>
</dbReference>
<evidence type="ECO:0000259" key="20">
    <source>
        <dbReference type="PROSITE" id="PS51918"/>
    </source>
</evidence>
<keyword evidence="12 21" id="KW-0560">Oxidoreductase</keyword>
<evidence type="ECO:0000256" key="3">
    <source>
        <dbReference type="ARBA" id="ARBA00004785"/>
    </source>
</evidence>
<dbReference type="Gene3D" id="1.10.10.920">
    <property type="match status" value="1"/>
</dbReference>
<keyword evidence="9" id="KW-0963">Cytoplasm</keyword>